<gene>
    <name evidence="1" type="ORF">WU87_03205</name>
</gene>
<sequence>MSAVDYVVKYDMIPTDTLHKIVEAEAKKYRPATGRPYSQESMRRRNESLGQFYFSPDTVRFFNSRVNTILNTGVFVEGVTSPTGREYQVMWISPCGSVHRLTEYVFATMRTADRVASAFNKEIANAGVVPREYTMRCD</sequence>
<comment type="caution">
    <text evidence="1">The sequence shown here is derived from an EMBL/GenBank/DDBJ whole genome shotgun (WGS) entry which is preliminary data.</text>
</comment>
<accession>A0ACC4UC61</accession>
<evidence type="ECO:0000313" key="1">
    <source>
        <dbReference type="EMBL" id="KKO80630.1"/>
    </source>
</evidence>
<organism evidence="1 2">
    <name type="scientific">Corynebacterium minutissimum</name>
    <dbReference type="NCBI Taxonomy" id="38301"/>
    <lineage>
        <taxon>Bacteria</taxon>
        <taxon>Bacillati</taxon>
        <taxon>Actinomycetota</taxon>
        <taxon>Actinomycetes</taxon>
        <taxon>Mycobacteriales</taxon>
        <taxon>Corynebacteriaceae</taxon>
        <taxon>Corynebacterium</taxon>
    </lineage>
</organism>
<keyword evidence="2" id="KW-1185">Reference proteome</keyword>
<name>A0ACC4UC61_9CORY</name>
<evidence type="ECO:0000313" key="2">
    <source>
        <dbReference type="Proteomes" id="UP000034245"/>
    </source>
</evidence>
<dbReference type="EMBL" id="LAYQ01000008">
    <property type="protein sequence ID" value="KKO80630.1"/>
    <property type="molecule type" value="Genomic_DNA"/>
</dbReference>
<protein>
    <submittedName>
        <fullName evidence="1">Uncharacterized protein</fullName>
    </submittedName>
</protein>
<reference evidence="1" key="1">
    <citation type="submission" date="2015-04" db="EMBL/GenBank/DDBJ databases">
        <title>Draft Genome Sequences of Three Species of Emerging Human-Pathogenic Corynebacteria.</title>
        <authorList>
            <person name="Pacheco L.G."/>
            <person name="Mattos-Guaraldi A.L."/>
            <person name="Santos C.S."/>
            <person name="Veras A.O."/>
            <person name="Guimaraes L.C."/>
            <person name="Abreu V."/>
            <person name="Pereira F.L."/>
            <person name="Soares S.C."/>
            <person name="Dorella F.A."/>
            <person name="Carvalho A.F."/>
            <person name="Leal C.G."/>
            <person name="Figueiredo H.C."/>
            <person name="Ramos J.N."/>
            <person name="Vieira V."/>
            <person name="Farfour E."/>
            <person name="Guiso N."/>
            <person name="Hirata R.Jr."/>
            <person name="Ramos R.T."/>
            <person name="Azevedo V."/>
            <person name="Silva A."/>
        </authorList>
    </citation>
    <scope>NUCLEOTIDE SEQUENCE</scope>
    <source>
        <strain evidence="1">1941</strain>
    </source>
</reference>
<proteinExistence type="predicted"/>
<dbReference type="Proteomes" id="UP000034245">
    <property type="component" value="Unassembled WGS sequence"/>
</dbReference>